<dbReference type="Proteomes" id="UP000789901">
    <property type="component" value="Unassembled WGS sequence"/>
</dbReference>
<evidence type="ECO:0000313" key="1">
    <source>
        <dbReference type="EMBL" id="CAG8839736.1"/>
    </source>
</evidence>
<comment type="caution">
    <text evidence="1">The sequence shown here is derived from an EMBL/GenBank/DDBJ whole genome shotgun (WGS) entry which is preliminary data.</text>
</comment>
<name>A0ABN7WST1_GIGMA</name>
<accession>A0ABN7WST1</accession>
<evidence type="ECO:0000313" key="2">
    <source>
        <dbReference type="Proteomes" id="UP000789901"/>
    </source>
</evidence>
<dbReference type="EMBL" id="CAJVQB010061146">
    <property type="protein sequence ID" value="CAG8839736.1"/>
    <property type="molecule type" value="Genomic_DNA"/>
</dbReference>
<protein>
    <submittedName>
        <fullName evidence="1">26706_t:CDS:1</fullName>
    </submittedName>
</protein>
<feature type="non-terminal residue" evidence="1">
    <location>
        <position position="1"/>
    </location>
</feature>
<sequence length="101" mass="12018">ITHSIKRWVKLGYDIKSEEDIENVIKNLSEMHVAHLEQNRDLDNTMYDCTLSGILTWHEFTWPETENNTRYIYYVFEKPSPSSTTHTQPVKTWTIFHTSTQ</sequence>
<proteinExistence type="predicted"/>
<keyword evidence="2" id="KW-1185">Reference proteome</keyword>
<reference evidence="1 2" key="1">
    <citation type="submission" date="2021-06" db="EMBL/GenBank/DDBJ databases">
        <authorList>
            <person name="Kallberg Y."/>
            <person name="Tangrot J."/>
            <person name="Rosling A."/>
        </authorList>
    </citation>
    <scope>NUCLEOTIDE SEQUENCE [LARGE SCALE GENOMIC DNA]</scope>
    <source>
        <strain evidence="1 2">120-4 pot B 10/14</strain>
    </source>
</reference>
<gene>
    <name evidence="1" type="ORF">GMARGA_LOCUS34578</name>
</gene>
<organism evidence="1 2">
    <name type="scientific">Gigaspora margarita</name>
    <dbReference type="NCBI Taxonomy" id="4874"/>
    <lineage>
        <taxon>Eukaryota</taxon>
        <taxon>Fungi</taxon>
        <taxon>Fungi incertae sedis</taxon>
        <taxon>Mucoromycota</taxon>
        <taxon>Glomeromycotina</taxon>
        <taxon>Glomeromycetes</taxon>
        <taxon>Diversisporales</taxon>
        <taxon>Gigasporaceae</taxon>
        <taxon>Gigaspora</taxon>
    </lineage>
</organism>
<feature type="non-terminal residue" evidence="1">
    <location>
        <position position="101"/>
    </location>
</feature>